<proteinExistence type="predicted"/>
<feature type="coiled-coil region" evidence="1">
    <location>
        <begin position="81"/>
        <end position="108"/>
    </location>
</feature>
<dbReference type="AlphaFoldDB" id="A0ABD5PDC0"/>
<dbReference type="InterPro" id="IPR055686">
    <property type="entry name" value="DUF7262"/>
</dbReference>
<dbReference type="Proteomes" id="UP001595921">
    <property type="component" value="Unassembled WGS sequence"/>
</dbReference>
<dbReference type="RefSeq" id="WP_267623566.1">
    <property type="nucleotide sequence ID" value="NZ_JAODIW010000008.1"/>
</dbReference>
<keyword evidence="2" id="KW-0472">Membrane</keyword>
<dbReference type="EMBL" id="JBHSDS010000006">
    <property type="protein sequence ID" value="MFC4358647.1"/>
    <property type="molecule type" value="Genomic_DNA"/>
</dbReference>
<evidence type="ECO:0000256" key="1">
    <source>
        <dbReference type="SAM" id="Coils"/>
    </source>
</evidence>
<feature type="transmembrane region" description="Helical" evidence="2">
    <location>
        <begin position="21"/>
        <end position="47"/>
    </location>
</feature>
<protein>
    <submittedName>
        <fullName evidence="3">Uncharacterized protein</fullName>
    </submittedName>
</protein>
<evidence type="ECO:0000313" key="4">
    <source>
        <dbReference type="Proteomes" id="UP001595921"/>
    </source>
</evidence>
<keyword evidence="1" id="KW-0175">Coiled coil</keyword>
<accession>A0ABD5PDC0</accession>
<keyword evidence="2" id="KW-0812">Transmembrane</keyword>
<gene>
    <name evidence="3" type="ORF">ACFO0N_11920</name>
</gene>
<keyword evidence="2" id="KW-1133">Transmembrane helix</keyword>
<dbReference type="Pfam" id="PF23923">
    <property type="entry name" value="DUF7262"/>
    <property type="match status" value="1"/>
</dbReference>
<organism evidence="3 4">
    <name type="scientific">Halobium salinum</name>
    <dbReference type="NCBI Taxonomy" id="1364940"/>
    <lineage>
        <taxon>Archaea</taxon>
        <taxon>Methanobacteriati</taxon>
        <taxon>Methanobacteriota</taxon>
        <taxon>Stenosarchaea group</taxon>
        <taxon>Halobacteria</taxon>
        <taxon>Halobacteriales</taxon>
        <taxon>Haloferacaceae</taxon>
        <taxon>Halobium</taxon>
    </lineage>
</organism>
<name>A0ABD5PDC0_9EURY</name>
<evidence type="ECO:0000256" key="2">
    <source>
        <dbReference type="SAM" id="Phobius"/>
    </source>
</evidence>
<evidence type="ECO:0000313" key="3">
    <source>
        <dbReference type="EMBL" id="MFC4358647.1"/>
    </source>
</evidence>
<comment type="caution">
    <text evidence="3">The sequence shown here is derived from an EMBL/GenBank/DDBJ whole genome shotgun (WGS) entry which is preliminary data.</text>
</comment>
<sequence length="150" mass="16423">MTERRRRDRRRGRDGASDRAQLSLSVVEAGVGVVFVLAVAAGFGLGVPTANTQEAQLDAYAEDTATVLSREPPRHAGATRLSEVARSERAFERERDALERRVDRILTDNLLFRVSTPHGAVGFRRPVGVPTGEATVTTLHGDVTVRVWYA</sequence>
<keyword evidence="4" id="KW-1185">Reference proteome</keyword>
<reference evidence="3 4" key="1">
    <citation type="journal article" date="2019" name="Int. J. Syst. Evol. Microbiol.">
        <title>The Global Catalogue of Microorganisms (GCM) 10K type strain sequencing project: providing services to taxonomists for standard genome sequencing and annotation.</title>
        <authorList>
            <consortium name="The Broad Institute Genomics Platform"/>
            <consortium name="The Broad Institute Genome Sequencing Center for Infectious Disease"/>
            <person name="Wu L."/>
            <person name="Ma J."/>
        </authorList>
    </citation>
    <scope>NUCLEOTIDE SEQUENCE [LARGE SCALE GENOMIC DNA]</scope>
    <source>
        <strain evidence="3 4">CGMCC 1.12553</strain>
    </source>
</reference>